<sequence length="74" mass="8623">MDPFADEALAIVVPIVVYWLCSGMYMALGHSMDMYRMHSKEEERRNDSEERTEGPRPLRASRRQHGHQRFANSA</sequence>
<evidence type="ECO:0000313" key="4">
    <source>
        <dbReference type="Proteomes" id="UP000479710"/>
    </source>
</evidence>
<gene>
    <name evidence="3" type="ORF">E2562_000260</name>
</gene>
<accession>A0A6G1CMK7</accession>
<proteinExistence type="predicted"/>
<reference evidence="3 4" key="1">
    <citation type="submission" date="2019-11" db="EMBL/GenBank/DDBJ databases">
        <title>Whole genome sequence of Oryza granulata.</title>
        <authorList>
            <person name="Li W."/>
        </authorList>
    </citation>
    <scope>NUCLEOTIDE SEQUENCE [LARGE SCALE GENOMIC DNA]</scope>
    <source>
        <strain evidence="4">cv. Menghai</strain>
        <tissue evidence="3">Leaf</tissue>
    </source>
</reference>
<feature type="region of interest" description="Disordered" evidence="1">
    <location>
        <begin position="39"/>
        <end position="74"/>
    </location>
</feature>
<keyword evidence="2" id="KW-0472">Membrane</keyword>
<feature type="compositionally biased region" description="Basic and acidic residues" evidence="1">
    <location>
        <begin position="39"/>
        <end position="56"/>
    </location>
</feature>
<feature type="transmembrane region" description="Helical" evidence="2">
    <location>
        <begin position="6"/>
        <end position="28"/>
    </location>
</feature>
<dbReference type="OrthoDB" id="1730905at2759"/>
<protein>
    <submittedName>
        <fullName evidence="3">Uncharacterized protein</fullName>
    </submittedName>
</protein>
<evidence type="ECO:0000256" key="2">
    <source>
        <dbReference type="SAM" id="Phobius"/>
    </source>
</evidence>
<dbReference type="EMBL" id="SPHZ02000008">
    <property type="protein sequence ID" value="KAF0901379.1"/>
    <property type="molecule type" value="Genomic_DNA"/>
</dbReference>
<keyword evidence="2" id="KW-0812">Transmembrane</keyword>
<dbReference type="AlphaFoldDB" id="A0A6G1CMK7"/>
<name>A0A6G1CMK7_9ORYZ</name>
<evidence type="ECO:0000256" key="1">
    <source>
        <dbReference type="SAM" id="MobiDB-lite"/>
    </source>
</evidence>
<keyword evidence="2" id="KW-1133">Transmembrane helix</keyword>
<evidence type="ECO:0000313" key="3">
    <source>
        <dbReference type="EMBL" id="KAF0901379.1"/>
    </source>
</evidence>
<keyword evidence="4" id="KW-1185">Reference proteome</keyword>
<dbReference type="Proteomes" id="UP000479710">
    <property type="component" value="Unassembled WGS sequence"/>
</dbReference>
<feature type="compositionally biased region" description="Basic residues" evidence="1">
    <location>
        <begin position="59"/>
        <end position="68"/>
    </location>
</feature>
<organism evidence="3 4">
    <name type="scientific">Oryza meyeriana var. granulata</name>
    <dbReference type="NCBI Taxonomy" id="110450"/>
    <lineage>
        <taxon>Eukaryota</taxon>
        <taxon>Viridiplantae</taxon>
        <taxon>Streptophyta</taxon>
        <taxon>Embryophyta</taxon>
        <taxon>Tracheophyta</taxon>
        <taxon>Spermatophyta</taxon>
        <taxon>Magnoliopsida</taxon>
        <taxon>Liliopsida</taxon>
        <taxon>Poales</taxon>
        <taxon>Poaceae</taxon>
        <taxon>BOP clade</taxon>
        <taxon>Oryzoideae</taxon>
        <taxon>Oryzeae</taxon>
        <taxon>Oryzinae</taxon>
        <taxon>Oryza</taxon>
        <taxon>Oryza meyeriana</taxon>
    </lineage>
</organism>
<comment type="caution">
    <text evidence="3">The sequence shown here is derived from an EMBL/GenBank/DDBJ whole genome shotgun (WGS) entry which is preliminary data.</text>
</comment>